<dbReference type="GO" id="GO:0015074">
    <property type="term" value="P:DNA integration"/>
    <property type="evidence" value="ECO:0007669"/>
    <property type="project" value="InterPro"/>
</dbReference>
<dbReference type="Pfam" id="PF05380">
    <property type="entry name" value="Peptidase_A17"/>
    <property type="match status" value="1"/>
</dbReference>
<dbReference type="InterPro" id="IPR001584">
    <property type="entry name" value="Integrase_cat-core"/>
</dbReference>
<evidence type="ECO:0000313" key="3">
    <source>
        <dbReference type="Proteomes" id="UP000007819"/>
    </source>
</evidence>
<dbReference type="KEGG" id="api:115033123"/>
<keyword evidence="3" id="KW-1185">Reference proteome</keyword>
<sequence length="665" mass="75222">MDDFISGAATKKDAIEIRNALIKLMSTAKLELGKWASNDSDIIRDGFDNNDGLVDFQETSNDLTRILGLYWDFHTDELKYKINETSLVTPLTKRNILSDIARIYDPLGLIGPVIVCAKLIMQELWKEDLSWSEPVSEKISNMNNKHKVQLICAKSKVAPLKILSLPRLELCAALLLAKVANKIVTRLKLSISRTYYWTDSSVTWCWITSTSKKWKTFVAHRVGQIQEITSPSNWFHISGVDNPANVISRGCCPTQLASLSVWWNGPSWLSRHENEWPDTVNRSLDCDEESAETKINEISALCTTASDINIINRYSSFGKLLRVVAYCLRFKTNCSSKTDKTGDRYRRIGNLSADEIKLAKTSLIKVVQRNEFANEIKSMLNGEAISSKSKLFRLRPFLDKNNIICVGGRLKHAASISIFQRNPIVLPSNSNFTKLLLCNEHVTLMHGGPQAMLSSVRMSYWPINGRNLARNIVNKCVICFKQKPIIMQPIMGDLPKHRVSPGRAFLRCGVDFAGPFMVKTSTRRNAPKVKSYVSIFICLATRPIHLELVSDLSTDAFIRALNRFFDRRGKSIVIYSDNATNFIGANRKLKEWYQLFHSDENKKRTMDTLSDLGIDWKFVPARSPHFGGLWEAGVKSMKSLLSKILGDSYFTYEELLTNPSRGVSK</sequence>
<dbReference type="InterPro" id="IPR012337">
    <property type="entry name" value="RNaseH-like_sf"/>
</dbReference>
<dbReference type="InterPro" id="IPR008042">
    <property type="entry name" value="Retrotrans_Pao"/>
</dbReference>
<dbReference type="Gene3D" id="3.30.420.10">
    <property type="entry name" value="Ribonuclease H-like superfamily/Ribonuclease H"/>
    <property type="match status" value="1"/>
</dbReference>
<dbReference type="Pfam" id="PF17921">
    <property type="entry name" value="Integrase_H2C2"/>
    <property type="match status" value="1"/>
</dbReference>
<dbReference type="GeneID" id="115033123"/>
<evidence type="ECO:0000259" key="1">
    <source>
        <dbReference type="PROSITE" id="PS50994"/>
    </source>
</evidence>
<dbReference type="SUPFAM" id="SSF53098">
    <property type="entry name" value="Ribonuclease H-like"/>
    <property type="match status" value="1"/>
</dbReference>
<organism evidence="2 3">
    <name type="scientific">Acyrthosiphon pisum</name>
    <name type="common">Pea aphid</name>
    <dbReference type="NCBI Taxonomy" id="7029"/>
    <lineage>
        <taxon>Eukaryota</taxon>
        <taxon>Metazoa</taxon>
        <taxon>Ecdysozoa</taxon>
        <taxon>Arthropoda</taxon>
        <taxon>Hexapoda</taxon>
        <taxon>Insecta</taxon>
        <taxon>Pterygota</taxon>
        <taxon>Neoptera</taxon>
        <taxon>Paraneoptera</taxon>
        <taxon>Hemiptera</taxon>
        <taxon>Sternorrhyncha</taxon>
        <taxon>Aphidomorpha</taxon>
        <taxon>Aphidoidea</taxon>
        <taxon>Aphididae</taxon>
        <taxon>Macrosiphini</taxon>
        <taxon>Acyrthosiphon</taxon>
    </lineage>
</organism>
<dbReference type="Proteomes" id="UP000007819">
    <property type="component" value="Chromosome X"/>
</dbReference>
<protein>
    <recommendedName>
        <fullName evidence="1">Integrase catalytic domain-containing protein</fullName>
    </recommendedName>
</protein>
<dbReference type="PANTHER" id="PTHR47331">
    <property type="entry name" value="PHD-TYPE DOMAIN-CONTAINING PROTEIN"/>
    <property type="match status" value="1"/>
</dbReference>
<dbReference type="EnsemblMetazoa" id="XM_029485156.1">
    <property type="protein sequence ID" value="XP_029341016.1"/>
    <property type="gene ID" value="LOC115033123"/>
</dbReference>
<accession>A0A8R2NJ55</accession>
<dbReference type="InterPro" id="IPR041588">
    <property type="entry name" value="Integrase_H2C2"/>
</dbReference>
<proteinExistence type="predicted"/>
<dbReference type="GO" id="GO:0003676">
    <property type="term" value="F:nucleic acid binding"/>
    <property type="evidence" value="ECO:0007669"/>
    <property type="project" value="InterPro"/>
</dbReference>
<reference evidence="3" key="1">
    <citation type="submission" date="2010-06" db="EMBL/GenBank/DDBJ databases">
        <authorList>
            <person name="Jiang H."/>
            <person name="Abraham K."/>
            <person name="Ali S."/>
            <person name="Alsbrooks S.L."/>
            <person name="Anim B.N."/>
            <person name="Anosike U.S."/>
            <person name="Attaway T."/>
            <person name="Bandaranaike D.P."/>
            <person name="Battles P.K."/>
            <person name="Bell S.N."/>
            <person name="Bell A.V."/>
            <person name="Beltran B."/>
            <person name="Bickham C."/>
            <person name="Bustamante Y."/>
            <person name="Caleb T."/>
            <person name="Canada A."/>
            <person name="Cardenas V."/>
            <person name="Carter K."/>
            <person name="Chacko J."/>
            <person name="Chandrabose M.N."/>
            <person name="Chavez D."/>
            <person name="Chavez A."/>
            <person name="Chen L."/>
            <person name="Chu H.-S."/>
            <person name="Claassen K.J."/>
            <person name="Cockrell R."/>
            <person name="Collins M."/>
            <person name="Cooper J.A."/>
            <person name="Cree A."/>
            <person name="Curry S.M."/>
            <person name="Da Y."/>
            <person name="Dao M.D."/>
            <person name="Das B."/>
            <person name="Davila M.-L."/>
            <person name="Davy-Carroll L."/>
            <person name="Denson S."/>
            <person name="Dinh H."/>
            <person name="Ebong V.E."/>
            <person name="Edwards J.R."/>
            <person name="Egan A."/>
            <person name="El-Daye J."/>
            <person name="Escobedo L."/>
            <person name="Fernandez S."/>
            <person name="Fernando P.R."/>
            <person name="Flagg N."/>
            <person name="Forbes L.D."/>
            <person name="Fowler R.G."/>
            <person name="Fu Q."/>
            <person name="Gabisi R.A."/>
            <person name="Ganer J."/>
            <person name="Garbino Pronczuk A."/>
            <person name="Garcia R.M."/>
            <person name="Garner T."/>
            <person name="Garrett T.E."/>
            <person name="Gonzalez D.A."/>
            <person name="Hamid H."/>
            <person name="Hawkins E.S."/>
            <person name="Hirani K."/>
            <person name="Hogues M.E."/>
            <person name="Hollins B."/>
            <person name="Hsiao C.-H."/>
            <person name="Jabil R."/>
            <person name="James M.L."/>
            <person name="Jhangiani S.N."/>
            <person name="Johnson B."/>
            <person name="Johnson Q."/>
            <person name="Joshi V."/>
            <person name="Kalu J.B."/>
            <person name="Kam C."/>
            <person name="Kashfia A."/>
            <person name="Keebler J."/>
            <person name="Kisamo H."/>
            <person name="Kovar C.L."/>
            <person name="Lago L.A."/>
            <person name="Lai C.-Y."/>
            <person name="Laidlaw J."/>
            <person name="Lara F."/>
            <person name="Le T.-K."/>
            <person name="Lee S.L."/>
            <person name="Legall F.H."/>
            <person name="Lemon S.J."/>
            <person name="Lewis L.R."/>
            <person name="Li B."/>
            <person name="Liu Y."/>
            <person name="Liu Y.-S."/>
            <person name="Lopez J."/>
            <person name="Lozado R.J."/>
            <person name="Lu J."/>
            <person name="Madu R.C."/>
            <person name="Maheshwari M."/>
            <person name="Maheshwari R."/>
            <person name="Malloy K."/>
            <person name="Martinez E."/>
            <person name="Mathew T."/>
            <person name="Mercado I.C."/>
            <person name="Mercado C."/>
            <person name="Meyer B."/>
            <person name="Montgomery K."/>
            <person name="Morgan M.B."/>
            <person name="Munidasa M."/>
            <person name="Nazareth L.V."/>
            <person name="Nelson J."/>
            <person name="Ng B.M."/>
            <person name="Nguyen N.B."/>
            <person name="Nguyen P.Q."/>
            <person name="Nguyen T."/>
            <person name="Obregon M."/>
            <person name="Okwuonu G.O."/>
            <person name="Onwere C.G."/>
            <person name="Orozco G."/>
            <person name="Parra A."/>
            <person name="Patel S."/>
            <person name="Patil S."/>
            <person name="Perez A."/>
            <person name="Perez Y."/>
            <person name="Pham C."/>
            <person name="Primus E.L."/>
            <person name="Pu L.-L."/>
            <person name="Puazo M."/>
            <person name="Qin X."/>
            <person name="Quiroz J.B."/>
            <person name="Reese J."/>
            <person name="Richards S."/>
            <person name="Rives C.M."/>
            <person name="Robberts R."/>
            <person name="Ruiz S.J."/>
            <person name="Ruiz M.J."/>
            <person name="Santibanez J."/>
            <person name="Schneider B.W."/>
            <person name="Sisson I."/>
            <person name="Smith M."/>
            <person name="Sodergren E."/>
            <person name="Song X.-Z."/>
            <person name="Song B.B."/>
            <person name="Summersgill H."/>
            <person name="Thelus R."/>
            <person name="Thornton R.D."/>
            <person name="Trejos Z.Y."/>
            <person name="Usmani K."/>
            <person name="Vattathil S."/>
            <person name="Villasana D."/>
            <person name="Walker D.L."/>
            <person name="Wang S."/>
            <person name="Wang K."/>
            <person name="White C.S."/>
            <person name="Williams A.C."/>
            <person name="Williamson J."/>
            <person name="Wilson K."/>
            <person name="Woghiren I.O."/>
            <person name="Woodworth J.R."/>
            <person name="Worley K.C."/>
            <person name="Wright R.A."/>
            <person name="Wu W."/>
            <person name="Young L."/>
            <person name="Zhang L."/>
            <person name="Zhang J."/>
            <person name="Zhu Y."/>
            <person name="Muzny D.M."/>
            <person name="Weinstock G."/>
            <person name="Gibbs R.A."/>
        </authorList>
    </citation>
    <scope>NUCLEOTIDE SEQUENCE [LARGE SCALE GENOMIC DNA]</scope>
    <source>
        <strain evidence="3">LSR1</strain>
    </source>
</reference>
<reference evidence="2" key="2">
    <citation type="submission" date="2022-06" db="UniProtKB">
        <authorList>
            <consortium name="EnsemblMetazoa"/>
        </authorList>
    </citation>
    <scope>IDENTIFICATION</scope>
</reference>
<feature type="domain" description="Integrase catalytic" evidence="1">
    <location>
        <begin position="497"/>
        <end position="665"/>
    </location>
</feature>
<dbReference type="OrthoDB" id="6624197at2759"/>
<dbReference type="InterPro" id="IPR036397">
    <property type="entry name" value="RNaseH_sf"/>
</dbReference>
<name>A0A8R2NJ55_ACYPI</name>
<dbReference type="PROSITE" id="PS50994">
    <property type="entry name" value="INTEGRASE"/>
    <property type="match status" value="1"/>
</dbReference>
<dbReference type="PANTHER" id="PTHR47331:SF1">
    <property type="entry name" value="GAG-LIKE PROTEIN"/>
    <property type="match status" value="1"/>
</dbReference>
<dbReference type="RefSeq" id="XP_029341016.1">
    <property type="nucleotide sequence ID" value="XM_029485156.1"/>
</dbReference>
<evidence type="ECO:0000313" key="2">
    <source>
        <dbReference type="EnsemblMetazoa" id="XP_029341016.1"/>
    </source>
</evidence>
<dbReference type="AlphaFoldDB" id="A0A8R2NJ55"/>